<proteinExistence type="predicted"/>
<name>A0A6P5YWZ3_DURZI</name>
<accession>A0A6P5YWZ3</accession>
<dbReference type="KEGG" id="dzi:111295451"/>
<feature type="region of interest" description="Disordered" evidence="1">
    <location>
        <begin position="152"/>
        <end position="200"/>
    </location>
</feature>
<dbReference type="OrthoDB" id="1002512at2759"/>
<keyword evidence="2" id="KW-1185">Reference proteome</keyword>
<sequence length="200" mass="21714">MVPQEVITLALEIVLAIERQKKTLMEESLRANQLALQKKVRERSMLKRKNQDMLAKEAAKKKLLDDCMAFIGASENNENAQNFDEKAMMKAIETMMNSDGGDKGGFAGSYGDTCVPGINLGLERKTTIDESVAVVNKVASCGCHNGGFFDDHGEINDASDNAQNLGEEDKKAAVDETNGDNDESNNAGGYGGSYNGNRRK</sequence>
<gene>
    <name evidence="3" type="primary">LOC111295451</name>
</gene>
<dbReference type="RefSeq" id="XP_022744681.1">
    <property type="nucleotide sequence ID" value="XM_022888946.1"/>
</dbReference>
<organism evidence="2 3">
    <name type="scientific">Durio zibethinus</name>
    <name type="common">Durian</name>
    <dbReference type="NCBI Taxonomy" id="66656"/>
    <lineage>
        <taxon>Eukaryota</taxon>
        <taxon>Viridiplantae</taxon>
        <taxon>Streptophyta</taxon>
        <taxon>Embryophyta</taxon>
        <taxon>Tracheophyta</taxon>
        <taxon>Spermatophyta</taxon>
        <taxon>Magnoliopsida</taxon>
        <taxon>eudicotyledons</taxon>
        <taxon>Gunneridae</taxon>
        <taxon>Pentapetalae</taxon>
        <taxon>rosids</taxon>
        <taxon>malvids</taxon>
        <taxon>Malvales</taxon>
        <taxon>Malvaceae</taxon>
        <taxon>Helicteroideae</taxon>
        <taxon>Durio</taxon>
    </lineage>
</organism>
<protein>
    <submittedName>
        <fullName evidence="3">Uncharacterized protein LOC111295451</fullName>
    </submittedName>
</protein>
<evidence type="ECO:0000256" key="1">
    <source>
        <dbReference type="SAM" id="MobiDB-lite"/>
    </source>
</evidence>
<dbReference type="AlphaFoldDB" id="A0A6P5YWZ3"/>
<evidence type="ECO:0000313" key="3">
    <source>
        <dbReference type="RefSeq" id="XP_022744681.1"/>
    </source>
</evidence>
<dbReference type="Proteomes" id="UP000515121">
    <property type="component" value="Unplaced"/>
</dbReference>
<evidence type="ECO:0000313" key="2">
    <source>
        <dbReference type="Proteomes" id="UP000515121"/>
    </source>
</evidence>
<dbReference type="GeneID" id="111295451"/>
<reference evidence="3" key="1">
    <citation type="submission" date="2025-08" db="UniProtKB">
        <authorList>
            <consortium name="RefSeq"/>
        </authorList>
    </citation>
    <scope>IDENTIFICATION</scope>
    <source>
        <tissue evidence="3">Fruit stalk</tissue>
    </source>
</reference>